<organism evidence="2 3">
    <name type="scientific">Micromonospora fluostatini</name>
    <dbReference type="NCBI Taxonomy" id="1629071"/>
    <lineage>
        <taxon>Bacteria</taxon>
        <taxon>Bacillati</taxon>
        <taxon>Actinomycetota</taxon>
        <taxon>Actinomycetes</taxon>
        <taxon>Micromonosporales</taxon>
        <taxon>Micromonosporaceae</taxon>
        <taxon>Micromonospora</taxon>
    </lineage>
</organism>
<reference evidence="2 3" key="1">
    <citation type="submission" date="2019-02" db="EMBL/GenBank/DDBJ databases">
        <title>Draft genome sequences of novel Actinobacteria.</title>
        <authorList>
            <person name="Sahin N."/>
            <person name="Ay H."/>
            <person name="Saygin H."/>
        </authorList>
    </citation>
    <scope>NUCLEOTIDE SEQUENCE [LARGE SCALE GENOMIC DNA]</scope>
    <source>
        <strain evidence="2 3">JCM 30529</strain>
    </source>
</reference>
<dbReference type="EMBL" id="SMKE01000673">
    <property type="protein sequence ID" value="TDB87496.1"/>
    <property type="molecule type" value="Genomic_DNA"/>
</dbReference>
<sequence>MTTAEILAALTSGVRYAAPEILGLLLTVLLVAATLWLGIWWREVRDRLAARWVARRGRVQRRRRAARVAADRTARQRLSAAPGLPPPGRDGWPVATGLLVALVVLVALVAGAARRGSVTPGILAALIVAVLAWVGAVAVTMILADRRARLERYRGLHAVSRPLYDRGECPQVLGMGEPR</sequence>
<keyword evidence="1" id="KW-1133">Transmembrane helix</keyword>
<dbReference type="Proteomes" id="UP000295626">
    <property type="component" value="Unassembled WGS sequence"/>
</dbReference>
<evidence type="ECO:0000313" key="2">
    <source>
        <dbReference type="EMBL" id="TDB87496.1"/>
    </source>
</evidence>
<keyword evidence="1" id="KW-0812">Transmembrane</keyword>
<gene>
    <name evidence="2" type="ORF">E1091_15750</name>
</gene>
<feature type="transmembrane region" description="Helical" evidence="1">
    <location>
        <begin position="92"/>
        <end position="110"/>
    </location>
</feature>
<keyword evidence="3" id="KW-1185">Reference proteome</keyword>
<accession>A0ABY2DEG1</accession>
<proteinExistence type="predicted"/>
<protein>
    <submittedName>
        <fullName evidence="2">Uncharacterized protein</fullName>
    </submittedName>
</protein>
<comment type="caution">
    <text evidence="2">The sequence shown here is derived from an EMBL/GenBank/DDBJ whole genome shotgun (WGS) entry which is preliminary data.</text>
</comment>
<name>A0ABY2DEG1_9ACTN</name>
<evidence type="ECO:0000313" key="3">
    <source>
        <dbReference type="Proteomes" id="UP000295626"/>
    </source>
</evidence>
<evidence type="ECO:0000256" key="1">
    <source>
        <dbReference type="SAM" id="Phobius"/>
    </source>
</evidence>
<feature type="transmembrane region" description="Helical" evidence="1">
    <location>
        <begin position="21"/>
        <end position="41"/>
    </location>
</feature>
<feature type="transmembrane region" description="Helical" evidence="1">
    <location>
        <begin position="122"/>
        <end position="144"/>
    </location>
</feature>
<keyword evidence="1" id="KW-0472">Membrane</keyword>